<reference evidence="1 2" key="1">
    <citation type="journal article" date="2023" name="Arcadia Sci">
        <title>De novo assembly of a long-read Amblyomma americanum tick genome.</title>
        <authorList>
            <person name="Chou S."/>
            <person name="Poskanzer K.E."/>
            <person name="Rollins M."/>
            <person name="Thuy-Boun P.S."/>
        </authorList>
    </citation>
    <scope>NUCLEOTIDE SEQUENCE [LARGE SCALE GENOMIC DNA]</scope>
    <source>
        <strain evidence="1">F_SG_1</strain>
        <tissue evidence="1">Salivary glands</tissue>
    </source>
</reference>
<comment type="caution">
    <text evidence="1">The sequence shown here is derived from an EMBL/GenBank/DDBJ whole genome shotgun (WGS) entry which is preliminary data.</text>
</comment>
<organism evidence="1 2">
    <name type="scientific">Amblyomma americanum</name>
    <name type="common">Lone star tick</name>
    <dbReference type="NCBI Taxonomy" id="6943"/>
    <lineage>
        <taxon>Eukaryota</taxon>
        <taxon>Metazoa</taxon>
        <taxon>Ecdysozoa</taxon>
        <taxon>Arthropoda</taxon>
        <taxon>Chelicerata</taxon>
        <taxon>Arachnida</taxon>
        <taxon>Acari</taxon>
        <taxon>Parasitiformes</taxon>
        <taxon>Ixodida</taxon>
        <taxon>Ixodoidea</taxon>
        <taxon>Ixodidae</taxon>
        <taxon>Amblyomminae</taxon>
        <taxon>Amblyomma</taxon>
    </lineage>
</organism>
<evidence type="ECO:0000313" key="1">
    <source>
        <dbReference type="EMBL" id="KAK8764226.1"/>
    </source>
</evidence>
<accession>A0AAQ4DP36</accession>
<dbReference type="Proteomes" id="UP001321473">
    <property type="component" value="Unassembled WGS sequence"/>
</dbReference>
<sequence length="168" mass="18804">MDEAKCVLDDAESLCLCMGVGKPADFVAVSLTKGLEKQLIRADGLILSKKCRGSVISKEARRTSCGRDFPHLIKCLRNSLLKTGFTTPEGKVSVRPVREEFLRDNNVRTLKVMPGFTEAHLDPNSFEKIRVSYAFQLFGSNVLRGMMFYKNEIERKCGSITATKDFFA</sequence>
<protein>
    <submittedName>
        <fullName evidence="1">Uncharacterized protein</fullName>
    </submittedName>
</protein>
<keyword evidence="2" id="KW-1185">Reference proteome</keyword>
<dbReference type="EMBL" id="JARKHS020028528">
    <property type="protein sequence ID" value="KAK8764226.1"/>
    <property type="molecule type" value="Genomic_DNA"/>
</dbReference>
<dbReference type="AlphaFoldDB" id="A0AAQ4DP36"/>
<evidence type="ECO:0000313" key="2">
    <source>
        <dbReference type="Proteomes" id="UP001321473"/>
    </source>
</evidence>
<gene>
    <name evidence="1" type="ORF">V5799_033166</name>
</gene>
<proteinExistence type="predicted"/>
<name>A0AAQ4DP36_AMBAM</name>